<evidence type="ECO:0000313" key="2">
    <source>
        <dbReference type="EMBL" id="TBU30766.1"/>
    </source>
</evidence>
<reference evidence="2" key="1">
    <citation type="submission" date="2019-01" db="EMBL/GenBank/DDBJ databases">
        <title>Draft genome sequences of three monokaryotic isolates of the white-rot basidiomycete fungus Dichomitus squalens.</title>
        <authorList>
            <consortium name="DOE Joint Genome Institute"/>
            <person name="Lopez S.C."/>
            <person name="Andreopoulos B."/>
            <person name="Pangilinan J."/>
            <person name="Lipzen A."/>
            <person name="Riley R."/>
            <person name="Ahrendt S."/>
            <person name="Ng V."/>
            <person name="Barry K."/>
            <person name="Daum C."/>
            <person name="Grigoriev I.V."/>
            <person name="Hilden K.S."/>
            <person name="Makela M.R."/>
            <person name="de Vries R.P."/>
        </authorList>
    </citation>
    <scope>NUCLEOTIDE SEQUENCE [LARGE SCALE GENOMIC DNA]</scope>
    <source>
        <strain evidence="2">OM18370.1</strain>
    </source>
</reference>
<gene>
    <name evidence="2" type="ORF">BD311DRAFT_171624</name>
</gene>
<keyword evidence="1" id="KW-1133">Transmembrane helix</keyword>
<accession>A0A4Q9MWV1</accession>
<feature type="transmembrane region" description="Helical" evidence="1">
    <location>
        <begin position="40"/>
        <end position="60"/>
    </location>
</feature>
<sequence length="164" mass="18796">MPPFESSSGLVFPSPSSSLCALLRFRRVALPFAPRRPLKWSHVLSLCRVVFAVIICCSIFPSRISIPVHIPFIRRLLRSMLQLSVAVVCPFLHIYHTAYMYYHRVYSFRCPLNPPFHSLLGRAIHGRSTTFPMLAPHLSPVFCRRRIYPRSTCGRASRSHYVAV</sequence>
<dbReference type="EMBL" id="ML143403">
    <property type="protein sequence ID" value="TBU30766.1"/>
    <property type="molecule type" value="Genomic_DNA"/>
</dbReference>
<proteinExistence type="predicted"/>
<dbReference type="Proteomes" id="UP000292957">
    <property type="component" value="Unassembled WGS sequence"/>
</dbReference>
<keyword evidence="1" id="KW-0472">Membrane</keyword>
<protein>
    <submittedName>
        <fullName evidence="2">Uncharacterized protein</fullName>
    </submittedName>
</protein>
<evidence type="ECO:0000256" key="1">
    <source>
        <dbReference type="SAM" id="Phobius"/>
    </source>
</evidence>
<feature type="transmembrane region" description="Helical" evidence="1">
    <location>
        <begin position="81"/>
        <end position="102"/>
    </location>
</feature>
<dbReference type="AlphaFoldDB" id="A0A4Q9MWV1"/>
<keyword evidence="1" id="KW-0812">Transmembrane</keyword>
<organism evidence="2">
    <name type="scientific">Dichomitus squalens</name>
    <dbReference type="NCBI Taxonomy" id="114155"/>
    <lineage>
        <taxon>Eukaryota</taxon>
        <taxon>Fungi</taxon>
        <taxon>Dikarya</taxon>
        <taxon>Basidiomycota</taxon>
        <taxon>Agaricomycotina</taxon>
        <taxon>Agaricomycetes</taxon>
        <taxon>Polyporales</taxon>
        <taxon>Polyporaceae</taxon>
        <taxon>Dichomitus</taxon>
    </lineage>
</organism>
<name>A0A4Q9MWV1_9APHY</name>